<evidence type="ECO:0000313" key="2">
    <source>
        <dbReference type="Proteomes" id="UP000499080"/>
    </source>
</evidence>
<accession>A0A4Y2BMT8</accession>
<dbReference type="Proteomes" id="UP000499080">
    <property type="component" value="Unassembled WGS sequence"/>
</dbReference>
<dbReference type="EMBL" id="BGPR01083699">
    <property type="protein sequence ID" value="GBL92504.1"/>
    <property type="molecule type" value="Genomic_DNA"/>
</dbReference>
<dbReference type="AlphaFoldDB" id="A0A4Y2BMT8"/>
<keyword evidence="2" id="KW-1185">Reference proteome</keyword>
<protein>
    <submittedName>
        <fullName evidence="1">Uncharacterized protein</fullName>
    </submittedName>
</protein>
<comment type="caution">
    <text evidence="1">The sequence shown here is derived from an EMBL/GenBank/DDBJ whole genome shotgun (WGS) entry which is preliminary data.</text>
</comment>
<name>A0A4Y2BMT8_ARAVE</name>
<sequence>MGSGGQTTLDDISRCHELPYEIKIVDIGLVFGAGGFLQGLPIDNVQRRIVFSFSFEIWRVVWGMRLLITCHKISHEIKLIEIRRMFGAGELSKGFTILIQIYRFQQFHHNGVSKVL</sequence>
<organism evidence="1 2">
    <name type="scientific">Araneus ventricosus</name>
    <name type="common">Orbweaver spider</name>
    <name type="synonym">Epeira ventricosa</name>
    <dbReference type="NCBI Taxonomy" id="182803"/>
    <lineage>
        <taxon>Eukaryota</taxon>
        <taxon>Metazoa</taxon>
        <taxon>Ecdysozoa</taxon>
        <taxon>Arthropoda</taxon>
        <taxon>Chelicerata</taxon>
        <taxon>Arachnida</taxon>
        <taxon>Araneae</taxon>
        <taxon>Araneomorphae</taxon>
        <taxon>Entelegynae</taxon>
        <taxon>Araneoidea</taxon>
        <taxon>Araneidae</taxon>
        <taxon>Araneus</taxon>
    </lineage>
</organism>
<gene>
    <name evidence="1" type="ORF">AVEN_165121_1</name>
</gene>
<proteinExistence type="predicted"/>
<evidence type="ECO:0000313" key="1">
    <source>
        <dbReference type="EMBL" id="GBL92504.1"/>
    </source>
</evidence>
<reference evidence="1 2" key="1">
    <citation type="journal article" date="2019" name="Sci. Rep.">
        <title>Orb-weaving spider Araneus ventricosus genome elucidates the spidroin gene catalogue.</title>
        <authorList>
            <person name="Kono N."/>
            <person name="Nakamura H."/>
            <person name="Ohtoshi R."/>
            <person name="Moran D.A.P."/>
            <person name="Shinohara A."/>
            <person name="Yoshida Y."/>
            <person name="Fujiwara M."/>
            <person name="Mori M."/>
            <person name="Tomita M."/>
            <person name="Arakawa K."/>
        </authorList>
    </citation>
    <scope>NUCLEOTIDE SEQUENCE [LARGE SCALE GENOMIC DNA]</scope>
</reference>